<feature type="signal peptide" evidence="6">
    <location>
        <begin position="1"/>
        <end position="25"/>
    </location>
</feature>
<dbReference type="Pfam" id="PF03888">
    <property type="entry name" value="MucB_RseB"/>
    <property type="match status" value="1"/>
</dbReference>
<comment type="subcellular location">
    <subcellularLocation>
        <location evidence="1">Periplasm</location>
    </subcellularLocation>
</comment>
<feature type="region of interest" description="Disordered" evidence="5">
    <location>
        <begin position="35"/>
        <end position="63"/>
    </location>
</feature>
<evidence type="ECO:0000256" key="2">
    <source>
        <dbReference type="ARBA" id="ARBA00008150"/>
    </source>
</evidence>
<evidence type="ECO:0000313" key="9">
    <source>
        <dbReference type="EMBL" id="QTH65121.1"/>
    </source>
</evidence>
<name>A0A975DDJ7_9GAMM</name>
<dbReference type="EMBL" id="CP072110">
    <property type="protein sequence ID" value="QTH65121.1"/>
    <property type="molecule type" value="Genomic_DNA"/>
</dbReference>
<keyword evidence="3 6" id="KW-0732">Signal</keyword>
<evidence type="ECO:0000256" key="3">
    <source>
        <dbReference type="ARBA" id="ARBA00022729"/>
    </source>
</evidence>
<reference evidence="9" key="1">
    <citation type="submission" date="2021-03" db="EMBL/GenBank/DDBJ databases">
        <title>Description of Psychrosphaera ytuae sp. nov. isolated from deep sea sediment of South China Sea.</title>
        <authorList>
            <person name="Zhang J."/>
            <person name="Xu X.-D."/>
        </authorList>
    </citation>
    <scope>NUCLEOTIDE SEQUENCE</scope>
    <source>
        <strain evidence="9">MTZ26</strain>
    </source>
</reference>
<evidence type="ECO:0000256" key="1">
    <source>
        <dbReference type="ARBA" id="ARBA00004418"/>
    </source>
</evidence>
<dbReference type="Pfam" id="PF17188">
    <property type="entry name" value="MucB_RseB_C"/>
    <property type="match status" value="1"/>
</dbReference>
<dbReference type="RefSeq" id="WP_208833156.1">
    <property type="nucleotide sequence ID" value="NZ_CP072110.1"/>
</dbReference>
<evidence type="ECO:0000313" key="10">
    <source>
        <dbReference type="Proteomes" id="UP000682739"/>
    </source>
</evidence>
<evidence type="ECO:0000256" key="6">
    <source>
        <dbReference type="SAM" id="SignalP"/>
    </source>
</evidence>
<accession>A0A975DDJ7</accession>
<dbReference type="PIRSF" id="PIRSF005427">
    <property type="entry name" value="RseB"/>
    <property type="match status" value="1"/>
</dbReference>
<dbReference type="InterPro" id="IPR033436">
    <property type="entry name" value="MucB/RseB_C"/>
</dbReference>
<feature type="chain" id="PRO_5037823238" evidence="6">
    <location>
        <begin position="26"/>
        <end position="366"/>
    </location>
</feature>
<proteinExistence type="inferred from homology"/>
<dbReference type="GO" id="GO:0030288">
    <property type="term" value="C:outer membrane-bounded periplasmic space"/>
    <property type="evidence" value="ECO:0007669"/>
    <property type="project" value="TreeGrafter"/>
</dbReference>
<dbReference type="AlphaFoldDB" id="A0A975DDJ7"/>
<feature type="domain" description="MucB/RseB N-terminal" evidence="7">
    <location>
        <begin position="74"/>
        <end position="248"/>
    </location>
</feature>
<organism evidence="9 10">
    <name type="scientific">Psychrosphaera ytuae</name>
    <dbReference type="NCBI Taxonomy" id="2820710"/>
    <lineage>
        <taxon>Bacteria</taxon>
        <taxon>Pseudomonadati</taxon>
        <taxon>Pseudomonadota</taxon>
        <taxon>Gammaproteobacteria</taxon>
        <taxon>Alteromonadales</taxon>
        <taxon>Pseudoalteromonadaceae</taxon>
        <taxon>Psychrosphaera</taxon>
    </lineage>
</organism>
<dbReference type="GO" id="GO:0045152">
    <property type="term" value="F:antisigma factor binding"/>
    <property type="evidence" value="ECO:0007669"/>
    <property type="project" value="TreeGrafter"/>
</dbReference>
<dbReference type="GO" id="GO:0032885">
    <property type="term" value="P:regulation of polysaccharide biosynthetic process"/>
    <property type="evidence" value="ECO:0007669"/>
    <property type="project" value="TreeGrafter"/>
</dbReference>
<feature type="domain" description="MucB/RseB C-terminal" evidence="8">
    <location>
        <begin position="268"/>
        <end position="363"/>
    </location>
</feature>
<evidence type="ECO:0000256" key="4">
    <source>
        <dbReference type="ARBA" id="ARBA00022764"/>
    </source>
</evidence>
<gene>
    <name evidence="9" type="ORF">J1N51_06710</name>
</gene>
<evidence type="ECO:0000259" key="8">
    <source>
        <dbReference type="Pfam" id="PF17188"/>
    </source>
</evidence>
<dbReference type="Proteomes" id="UP000682739">
    <property type="component" value="Chromosome"/>
</dbReference>
<keyword evidence="10" id="KW-1185">Reference proteome</keyword>
<dbReference type="PANTHER" id="PTHR38782:SF1">
    <property type="entry name" value="SIGMA-E FACTOR REGULATORY PROTEIN RSEB"/>
    <property type="match status" value="1"/>
</dbReference>
<dbReference type="KEGG" id="psym:J1N51_06710"/>
<dbReference type="InterPro" id="IPR005588">
    <property type="entry name" value="MucB_RseB"/>
</dbReference>
<dbReference type="Gene3D" id="2.50.20.10">
    <property type="entry name" value="Lipoprotein localisation LolA/LolB/LppX"/>
    <property type="match status" value="1"/>
</dbReference>
<keyword evidence="4" id="KW-0574">Periplasm</keyword>
<evidence type="ECO:0000256" key="5">
    <source>
        <dbReference type="SAM" id="MobiDB-lite"/>
    </source>
</evidence>
<protein>
    <submittedName>
        <fullName evidence="9">MucB/RseB C-terminal domain-containing protein</fullName>
    </submittedName>
</protein>
<dbReference type="Gene3D" id="3.30.200.100">
    <property type="entry name" value="MucB/RseB, C-terminal domain"/>
    <property type="match status" value="1"/>
</dbReference>
<evidence type="ECO:0000259" key="7">
    <source>
        <dbReference type="Pfam" id="PF03888"/>
    </source>
</evidence>
<dbReference type="InterPro" id="IPR038484">
    <property type="entry name" value="MucB/RseB_C_sf"/>
</dbReference>
<sequence>MIKGSTTQHVFLVLALSLFSSFSIAIPQLNIDPEEGVSTNSPSEQPPRASLVSAGQVKPDPVTDMSASAEKINAAFWLKKLRTALRESHFEAGIMRQKGQKTESYQWLHGTVGEGENKVEVERVSQLVGGVGTMIRRDNTIAFFDSKKEPYAVQGNSIRNFMPPIFYRNAGELIDSYQFVLVSKSQIAGRSAQLIRIESIKRQTYNFWVWIDVESGLPLRMVYVDDEGEAVEQIVMMHLSVYNQHTEEMVKLSTMELPEAPAAVAANQQTNNWIISHIPKGFELIKSDRHHVSISREVSDYYLFSDGLVEFSIYVQRPLDNFTSPVVLTDGATSFVMIHAGGFDVTVIGMIPPETGFEIAKGVSAK</sequence>
<dbReference type="PANTHER" id="PTHR38782">
    <property type="match status" value="1"/>
</dbReference>
<dbReference type="InterPro" id="IPR033434">
    <property type="entry name" value="MucB/RseB_N"/>
</dbReference>
<dbReference type="CDD" id="cd16327">
    <property type="entry name" value="RseB"/>
    <property type="match status" value="1"/>
</dbReference>
<comment type="similarity">
    <text evidence="2">Belongs to the RseB family.</text>
</comment>